<dbReference type="Proteomes" id="UP001519363">
    <property type="component" value="Unassembled WGS sequence"/>
</dbReference>
<gene>
    <name evidence="6" type="primary">lysA</name>
    <name evidence="10" type="ORF">JOF53_004745</name>
</gene>
<evidence type="ECO:0000256" key="7">
    <source>
        <dbReference type="NCBIfam" id="TIGR01048"/>
    </source>
</evidence>
<dbReference type="HAMAP" id="MF_02120">
    <property type="entry name" value="LysA"/>
    <property type="match status" value="1"/>
</dbReference>
<feature type="binding site" evidence="6">
    <location>
        <position position="261"/>
    </location>
    <ligand>
        <name>pyridoxal 5'-phosphate</name>
        <dbReference type="ChEBI" id="CHEBI:597326"/>
    </ligand>
</feature>
<evidence type="ECO:0000313" key="10">
    <source>
        <dbReference type="EMBL" id="MBP2475873.1"/>
    </source>
</evidence>
<keyword evidence="11" id="KW-1185">Reference proteome</keyword>
<dbReference type="RefSeq" id="WP_086780527.1">
    <property type="nucleotide sequence ID" value="NZ_JAGIOO010000001.1"/>
</dbReference>
<feature type="binding site" evidence="6">
    <location>
        <position position="375"/>
    </location>
    <ligand>
        <name>substrate</name>
    </ligand>
</feature>
<dbReference type="InterPro" id="IPR029066">
    <property type="entry name" value="PLP-binding_barrel"/>
</dbReference>
<keyword evidence="5 6" id="KW-0456">Lyase</keyword>
<dbReference type="Gene3D" id="3.20.20.10">
    <property type="entry name" value="Alanine racemase"/>
    <property type="match status" value="1"/>
</dbReference>
<dbReference type="SUPFAM" id="SSF51419">
    <property type="entry name" value="PLP-binding barrel"/>
    <property type="match status" value="1"/>
</dbReference>
<evidence type="ECO:0000256" key="1">
    <source>
        <dbReference type="ARBA" id="ARBA00001933"/>
    </source>
</evidence>
<dbReference type="PRINTS" id="PR01179">
    <property type="entry name" value="ODADCRBXLASE"/>
</dbReference>
<keyword evidence="3 6" id="KW-0663">Pyridoxal phosphate</keyword>
<organism evidence="10 11">
    <name type="scientific">Crossiella equi</name>
    <dbReference type="NCBI Taxonomy" id="130796"/>
    <lineage>
        <taxon>Bacteria</taxon>
        <taxon>Bacillati</taxon>
        <taxon>Actinomycetota</taxon>
        <taxon>Actinomycetes</taxon>
        <taxon>Pseudonocardiales</taxon>
        <taxon>Pseudonocardiaceae</taxon>
        <taxon>Crossiella</taxon>
    </lineage>
</organism>
<dbReference type="EMBL" id="JAGIOO010000001">
    <property type="protein sequence ID" value="MBP2475873.1"/>
    <property type="molecule type" value="Genomic_DNA"/>
</dbReference>
<dbReference type="NCBIfam" id="TIGR01048">
    <property type="entry name" value="lysA"/>
    <property type="match status" value="1"/>
</dbReference>
<dbReference type="Gene3D" id="2.40.37.10">
    <property type="entry name" value="Lyase, Ornithine Decarboxylase, Chain A, domain 1"/>
    <property type="match status" value="1"/>
</dbReference>
<evidence type="ECO:0000256" key="5">
    <source>
        <dbReference type="ARBA" id="ARBA00023239"/>
    </source>
</evidence>
<dbReference type="InterPro" id="IPR009006">
    <property type="entry name" value="Ala_racemase/Decarboxylase_C"/>
</dbReference>
<comment type="subunit">
    <text evidence="6">Homodimer.</text>
</comment>
<dbReference type="Pfam" id="PF02784">
    <property type="entry name" value="Orn_Arg_deC_N"/>
    <property type="match status" value="1"/>
</dbReference>
<comment type="pathway">
    <text evidence="6 8">Amino-acid biosynthesis; L-lysine biosynthesis via DAP pathway; L-lysine from DL-2,6-diaminopimelate: step 1/1.</text>
</comment>
<keyword evidence="2 6" id="KW-0210">Decarboxylase</keyword>
<comment type="similarity">
    <text evidence="6">Belongs to the Orn/Lys/Arg decarboxylase class-II family. LysA subfamily.</text>
</comment>
<feature type="binding site" evidence="6">
    <location>
        <begin position="303"/>
        <end position="306"/>
    </location>
    <ligand>
        <name>pyridoxal 5'-phosphate</name>
        <dbReference type="ChEBI" id="CHEBI:597326"/>
    </ligand>
</feature>
<dbReference type="InterPro" id="IPR002986">
    <property type="entry name" value="DAP_deCOOHase_LysA"/>
</dbReference>
<comment type="catalytic activity">
    <reaction evidence="6 8">
        <text>meso-2,6-diaminopimelate + H(+) = L-lysine + CO2</text>
        <dbReference type="Rhea" id="RHEA:15101"/>
        <dbReference type="ChEBI" id="CHEBI:15378"/>
        <dbReference type="ChEBI" id="CHEBI:16526"/>
        <dbReference type="ChEBI" id="CHEBI:32551"/>
        <dbReference type="ChEBI" id="CHEBI:57791"/>
        <dbReference type="EC" id="4.1.1.20"/>
    </reaction>
</comment>
<evidence type="ECO:0000313" key="11">
    <source>
        <dbReference type="Proteomes" id="UP001519363"/>
    </source>
</evidence>
<feature type="binding site" evidence="6">
    <location>
        <position position="347"/>
    </location>
    <ligand>
        <name>substrate</name>
    </ligand>
</feature>
<dbReference type="CDD" id="cd06828">
    <property type="entry name" value="PLPDE_III_DapDC"/>
    <property type="match status" value="1"/>
</dbReference>
<keyword evidence="6" id="KW-0028">Amino-acid biosynthesis</keyword>
<comment type="function">
    <text evidence="6">Specifically catalyzes the decarboxylation of meso-diaminopimelate (meso-DAP) to L-lysine.</text>
</comment>
<feature type="binding site" evidence="6">
    <location>
        <position position="404"/>
    </location>
    <ligand>
        <name>substrate</name>
    </ligand>
</feature>
<reference evidence="10 11" key="1">
    <citation type="submission" date="2021-03" db="EMBL/GenBank/DDBJ databases">
        <title>Sequencing the genomes of 1000 actinobacteria strains.</title>
        <authorList>
            <person name="Klenk H.-P."/>
        </authorList>
    </citation>
    <scope>NUCLEOTIDE SEQUENCE [LARGE SCALE GENOMIC DNA]</scope>
    <source>
        <strain evidence="10 11">DSM 44580</strain>
    </source>
</reference>
<feature type="binding site" evidence="6">
    <location>
        <position position="343"/>
    </location>
    <ligand>
        <name>substrate</name>
    </ligand>
</feature>
<evidence type="ECO:0000256" key="4">
    <source>
        <dbReference type="ARBA" id="ARBA00023154"/>
    </source>
</evidence>
<dbReference type="PANTHER" id="PTHR43727:SF2">
    <property type="entry name" value="GROUP IV DECARBOXYLASE"/>
    <property type="match status" value="1"/>
</dbReference>
<feature type="modified residue" description="N6-(pyridoxal phosphate)lysine" evidence="6">
    <location>
        <position position="82"/>
    </location>
</feature>
<dbReference type="EC" id="4.1.1.20" evidence="6 7"/>
<dbReference type="PANTHER" id="PTHR43727">
    <property type="entry name" value="DIAMINOPIMELATE DECARBOXYLASE"/>
    <property type="match status" value="1"/>
</dbReference>
<evidence type="ECO:0000256" key="2">
    <source>
        <dbReference type="ARBA" id="ARBA00022793"/>
    </source>
</evidence>
<dbReference type="PRINTS" id="PR01181">
    <property type="entry name" value="DAPDCRBXLASE"/>
</dbReference>
<proteinExistence type="inferred from homology"/>
<feature type="binding site" evidence="6">
    <location>
        <position position="404"/>
    </location>
    <ligand>
        <name>pyridoxal 5'-phosphate</name>
        <dbReference type="ChEBI" id="CHEBI:597326"/>
    </ligand>
</feature>
<evidence type="ECO:0000259" key="9">
    <source>
        <dbReference type="Pfam" id="PF02784"/>
    </source>
</evidence>
<accession>A0ABS5AH15</accession>
<feature type="domain" description="Orn/DAP/Arg decarboxylase 2 N-terminal" evidence="9">
    <location>
        <begin position="59"/>
        <end position="310"/>
    </location>
</feature>
<dbReference type="SUPFAM" id="SSF50621">
    <property type="entry name" value="Alanine racemase C-terminal domain-like"/>
    <property type="match status" value="1"/>
</dbReference>
<evidence type="ECO:0000256" key="6">
    <source>
        <dbReference type="HAMAP-Rule" id="MF_02120"/>
    </source>
</evidence>
<comment type="cofactor">
    <cofactor evidence="1 6 8">
        <name>pyridoxal 5'-phosphate</name>
        <dbReference type="ChEBI" id="CHEBI:597326"/>
    </cofactor>
</comment>
<feature type="binding site" evidence="6">
    <location>
        <position position="306"/>
    </location>
    <ligand>
        <name>substrate</name>
    </ligand>
</feature>
<dbReference type="InterPro" id="IPR022644">
    <property type="entry name" value="De-COase2_N"/>
</dbReference>
<dbReference type="InterPro" id="IPR000183">
    <property type="entry name" value="Orn/DAP/Arg_de-COase"/>
</dbReference>
<sequence length="446" mass="48054">MTLEYLIPSLHRSLRSRLEPGVWPSGTSLGDDNDLVVGGVSLRRIAAEHGTPSYVLDEDEVRARCRAYRQTLPDMEVAYASKALLTKAVARWVKEEGLSLDVCSAGELAVARAVDFPAERIILHGNAKTPEDLKAAIGYGVGRIVVDSFDEIEQLAVLARHPQQVMVRVTPGVDGHTHTAIATGVEDQKFGFSLRTGAAAEAVRRVLMQPNLHLVGLHCHIGSQVRQVADFEQAVRRMVSLLWEIRSAHGLLLPQLNIGGGHAVAYLPGEDEFDLQGFASRVRCALSYECSAHGLPVPRVVVEPGRSLVARAGVTLYRVVVVKDVPGVRTFVAVDGGMSDNLRPALYGAPYTVRMFGRASQAGPRTVTVVGRHCEAGDVIARDVQLPADIRSGDLLAVACTGAYHHSLASNYNLVGRPPVLAVGAGGYRPVIRRESDEDVLARDLG</sequence>
<name>A0ABS5AH15_9PSEU</name>
<evidence type="ECO:0000256" key="8">
    <source>
        <dbReference type="RuleBase" id="RU003738"/>
    </source>
</evidence>
<evidence type="ECO:0000256" key="3">
    <source>
        <dbReference type="ARBA" id="ARBA00022898"/>
    </source>
</evidence>
<comment type="caution">
    <text evidence="10">The sequence shown here is derived from an EMBL/GenBank/DDBJ whole genome shotgun (WGS) entry which is preliminary data.</text>
</comment>
<keyword evidence="4 6" id="KW-0457">Lysine biosynthesis</keyword>
<dbReference type="PROSITE" id="PS00878">
    <property type="entry name" value="ODR_DC_2_1"/>
    <property type="match status" value="1"/>
</dbReference>
<dbReference type="InterPro" id="IPR022653">
    <property type="entry name" value="De-COase2_pyr-phos_BS"/>
</dbReference>
<protein>
    <recommendedName>
        <fullName evidence="6 7">Diaminopimelate decarboxylase</fullName>
        <shortName evidence="6">DAP decarboxylase</shortName>
        <shortName evidence="6">DAPDC</shortName>
        <ecNumber evidence="6 7">4.1.1.20</ecNumber>
    </recommendedName>
</protein>
<dbReference type="GO" id="GO:0008836">
    <property type="term" value="F:diaminopimelate decarboxylase activity"/>
    <property type="evidence" value="ECO:0007669"/>
    <property type="project" value="UniProtKB-EC"/>
</dbReference>